<dbReference type="EMBL" id="CP101740">
    <property type="protein sequence ID" value="UUL82408.1"/>
    <property type="molecule type" value="Genomic_DNA"/>
</dbReference>
<accession>A0ABY5L624</accession>
<comment type="similarity">
    <text evidence="1">Belongs to the transposase 8 family.</text>
</comment>
<dbReference type="SUPFAM" id="SSF48295">
    <property type="entry name" value="TrpR-like"/>
    <property type="match status" value="1"/>
</dbReference>
<gene>
    <name evidence="2" type="ORF">NMP03_14740</name>
</gene>
<evidence type="ECO:0000313" key="2">
    <source>
        <dbReference type="EMBL" id="UUL82408.1"/>
    </source>
</evidence>
<proteinExistence type="inferred from homology"/>
<dbReference type="InterPro" id="IPR036388">
    <property type="entry name" value="WH-like_DNA-bd_sf"/>
</dbReference>
<dbReference type="InterPro" id="IPR002514">
    <property type="entry name" value="Transposase_8"/>
</dbReference>
<dbReference type="PANTHER" id="PTHR37936:SF3">
    <property type="entry name" value="TRANSPOSASE INSC FOR INSERTION ELEMENT IS2A-RELATED"/>
    <property type="match status" value="1"/>
</dbReference>
<name>A0ABY5L624_9SPHN</name>
<dbReference type="RefSeq" id="WP_256506234.1">
    <property type="nucleotide sequence ID" value="NZ_CP101740.1"/>
</dbReference>
<organism evidence="2 3">
    <name type="scientific">Sphingomonas qomolangmaensis</name>
    <dbReference type="NCBI Taxonomy" id="2918765"/>
    <lineage>
        <taxon>Bacteria</taxon>
        <taxon>Pseudomonadati</taxon>
        <taxon>Pseudomonadota</taxon>
        <taxon>Alphaproteobacteria</taxon>
        <taxon>Sphingomonadales</taxon>
        <taxon>Sphingomonadaceae</taxon>
        <taxon>Sphingomonas</taxon>
    </lineage>
</organism>
<dbReference type="Pfam" id="PF01527">
    <property type="entry name" value="HTH_Tnp_1"/>
    <property type="match status" value="1"/>
</dbReference>
<dbReference type="Gene3D" id="1.10.10.10">
    <property type="entry name" value="Winged helix-like DNA-binding domain superfamily/Winged helix DNA-binding domain"/>
    <property type="match status" value="1"/>
</dbReference>
<dbReference type="Proteomes" id="UP001058533">
    <property type="component" value="Chromosome"/>
</dbReference>
<reference evidence="2" key="1">
    <citation type="submission" date="2022-07" db="EMBL/GenBank/DDBJ databases">
        <title>Sphingomonas sp. nov., a novel bacterium isolated from the north slope of the Mount Everest.</title>
        <authorList>
            <person name="Cui X."/>
            <person name="Liu Y."/>
        </authorList>
    </citation>
    <scope>NUCLEOTIDE SEQUENCE</scope>
    <source>
        <strain evidence="2">S5-59</strain>
    </source>
</reference>
<dbReference type="PANTHER" id="PTHR37936">
    <property type="entry name" value="TRANSPOSASE INSC FOR INSERTION ELEMENT IS2A-RELATED"/>
    <property type="match status" value="1"/>
</dbReference>
<dbReference type="NCBIfam" id="NF047595">
    <property type="entry name" value="IS66_ISRel24_TnpA"/>
    <property type="match status" value="1"/>
</dbReference>
<evidence type="ECO:0000256" key="1">
    <source>
        <dbReference type="ARBA" id="ARBA00009964"/>
    </source>
</evidence>
<protein>
    <submittedName>
        <fullName evidence="2">Transposase</fullName>
    </submittedName>
</protein>
<sequence>MSQVTVISGLDRRRVWTDEQKRALVAAACEPGASVAEVARRADLRPSQLYRWRRDLSEPVSQAFSAVTVSCEPEPAAAAGCAVVLEVGGAVLRIAADAPPGLVTAVIRSLRR</sequence>
<dbReference type="InterPro" id="IPR010921">
    <property type="entry name" value="Trp_repressor/repl_initiator"/>
</dbReference>
<evidence type="ECO:0000313" key="3">
    <source>
        <dbReference type="Proteomes" id="UP001058533"/>
    </source>
</evidence>
<keyword evidence="3" id="KW-1185">Reference proteome</keyword>